<comment type="caution">
    <text evidence="1">The sequence shown here is derived from an EMBL/GenBank/DDBJ whole genome shotgun (WGS) entry which is preliminary data.</text>
</comment>
<name>A0ACC1B7B9_9ROSI</name>
<accession>A0ACC1B7B9</accession>
<dbReference type="EMBL" id="CM047902">
    <property type="protein sequence ID" value="KAJ0094788.1"/>
    <property type="molecule type" value="Genomic_DNA"/>
</dbReference>
<dbReference type="Proteomes" id="UP001164250">
    <property type="component" value="Chromosome 6"/>
</dbReference>
<keyword evidence="2" id="KW-1185">Reference proteome</keyword>
<proteinExistence type="predicted"/>
<reference evidence="2" key="1">
    <citation type="journal article" date="2023" name="G3 (Bethesda)">
        <title>Genome assembly and association tests identify interacting loci associated with vigor, precocity, and sex in interspecific pistachio rootstocks.</title>
        <authorList>
            <person name="Palmer W."/>
            <person name="Jacygrad E."/>
            <person name="Sagayaradj S."/>
            <person name="Cavanaugh K."/>
            <person name="Han R."/>
            <person name="Bertier L."/>
            <person name="Beede B."/>
            <person name="Kafkas S."/>
            <person name="Golino D."/>
            <person name="Preece J."/>
            <person name="Michelmore R."/>
        </authorList>
    </citation>
    <scope>NUCLEOTIDE SEQUENCE [LARGE SCALE GENOMIC DNA]</scope>
</reference>
<sequence length="258" mass="29048">MQFLMGLNDSYDQLRSQVLVLEPLPTINKAYSMALKVEKQREVHINFSDSSSVSAMFAKAQMNQGNNSAKKYGNSGSNYSGGNKNKQENRRRNADKHCDFCNQNGHTREFCFKIIGYPEWYKELKGQQGKTNTGGRAMAVQMMDSPLNFEESGEEEKKGLQGQSLTDIIQQEVMKLMKGKMQLENNQVNFAHLGDFAGMNYSLQVIDCLEVGTWIVDTGASNHMCVDLKLMTSPKPVTKPTPVFLPDGTIKTYKVKKY</sequence>
<evidence type="ECO:0000313" key="1">
    <source>
        <dbReference type="EMBL" id="KAJ0094788.1"/>
    </source>
</evidence>
<evidence type="ECO:0000313" key="2">
    <source>
        <dbReference type="Proteomes" id="UP001164250"/>
    </source>
</evidence>
<protein>
    <submittedName>
        <fullName evidence="1">Uncharacterized protein</fullName>
    </submittedName>
</protein>
<gene>
    <name evidence="1" type="ORF">Patl1_15120</name>
</gene>
<organism evidence="1 2">
    <name type="scientific">Pistacia atlantica</name>
    <dbReference type="NCBI Taxonomy" id="434234"/>
    <lineage>
        <taxon>Eukaryota</taxon>
        <taxon>Viridiplantae</taxon>
        <taxon>Streptophyta</taxon>
        <taxon>Embryophyta</taxon>
        <taxon>Tracheophyta</taxon>
        <taxon>Spermatophyta</taxon>
        <taxon>Magnoliopsida</taxon>
        <taxon>eudicotyledons</taxon>
        <taxon>Gunneridae</taxon>
        <taxon>Pentapetalae</taxon>
        <taxon>rosids</taxon>
        <taxon>malvids</taxon>
        <taxon>Sapindales</taxon>
        <taxon>Anacardiaceae</taxon>
        <taxon>Pistacia</taxon>
    </lineage>
</organism>